<dbReference type="EMBL" id="CP148074">
    <property type="protein sequence ID" value="WXL26048.1"/>
    <property type="molecule type" value="Genomic_DNA"/>
</dbReference>
<accession>A0ABZ2RGZ4</accession>
<feature type="compositionally biased region" description="Polar residues" evidence="1">
    <location>
        <begin position="39"/>
        <end position="52"/>
    </location>
</feature>
<sequence length="343" mass="37812">MVIKVDKQLPAAGAIAPQTRRTPVALPPRSNRAHAASAPQVQPQSNSKSASFSLQLNQQLTSMQAADNYLGDLQARLGQLKLRLSRDLGNSQSSPAAREELEAEMQAVRELLAERSQRSAQSLDSRLRLSLNEPVRSRFTLQGFDSIEQVQQAGKETLLFSAGRKLAEPLAVVLDEGLTEQQILRRFNNGLSPAGIRAELDAGGELKFSARESDWYAIKDELRVQGEGKLAEKTAAYVASEEDQLLRLPAATQLDGARDLRRVLDQVVTSLDRITALREQLAQRQDEVREFLARHTDENEQQWASAFAGEVFHLLRGNNYGASAQTVVAQSTISRYTVVSLLS</sequence>
<gene>
    <name evidence="2" type="ORF">WG219_00715</name>
</gene>
<organism evidence="2 3">
    <name type="scientific">Ectopseudomonas mendocina</name>
    <name type="common">Pseudomonas mendocina</name>
    <dbReference type="NCBI Taxonomy" id="300"/>
    <lineage>
        <taxon>Bacteria</taxon>
        <taxon>Pseudomonadati</taxon>
        <taxon>Pseudomonadota</taxon>
        <taxon>Gammaproteobacteria</taxon>
        <taxon>Pseudomonadales</taxon>
        <taxon>Pseudomonadaceae</taxon>
        <taxon>Ectopseudomonas</taxon>
    </lineage>
</organism>
<feature type="region of interest" description="Disordered" evidence="1">
    <location>
        <begin position="16"/>
        <end position="52"/>
    </location>
</feature>
<evidence type="ECO:0000313" key="2">
    <source>
        <dbReference type="EMBL" id="WXL26048.1"/>
    </source>
</evidence>
<evidence type="ECO:0000256" key="1">
    <source>
        <dbReference type="SAM" id="MobiDB-lite"/>
    </source>
</evidence>
<keyword evidence="3" id="KW-1185">Reference proteome</keyword>
<protein>
    <recommendedName>
        <fullName evidence="4">Flagellar hook-associated protein 2 C-terminal domain-containing protein</fullName>
    </recommendedName>
</protein>
<name>A0ABZ2RGZ4_ECTME</name>
<dbReference type="Proteomes" id="UP001476583">
    <property type="component" value="Chromosome"/>
</dbReference>
<reference evidence="2 3" key="1">
    <citation type="submission" date="2024-03" db="EMBL/GenBank/DDBJ databases">
        <title>Complete genome of BD2.</title>
        <authorList>
            <person name="Cao G."/>
        </authorList>
    </citation>
    <scope>NUCLEOTIDE SEQUENCE [LARGE SCALE GENOMIC DNA]</scope>
    <source>
        <strain evidence="2 3">BD2</strain>
    </source>
</reference>
<proteinExistence type="predicted"/>
<evidence type="ECO:0008006" key="4">
    <source>
        <dbReference type="Google" id="ProtNLM"/>
    </source>
</evidence>
<evidence type="ECO:0000313" key="3">
    <source>
        <dbReference type="Proteomes" id="UP001476583"/>
    </source>
</evidence>